<keyword evidence="3" id="KW-1185">Reference proteome</keyword>
<evidence type="ECO:0000313" key="2">
    <source>
        <dbReference type="EMBL" id="KAK6590974.1"/>
    </source>
</evidence>
<feature type="coiled-coil region" evidence="1">
    <location>
        <begin position="74"/>
        <end position="154"/>
    </location>
</feature>
<protein>
    <submittedName>
        <fullName evidence="2">Uncharacterized protein</fullName>
    </submittedName>
</protein>
<dbReference type="EMBL" id="JAWDEY010000002">
    <property type="protein sequence ID" value="KAK6590974.1"/>
    <property type="molecule type" value="Genomic_DNA"/>
</dbReference>
<dbReference type="Proteomes" id="UP001311799">
    <property type="component" value="Unassembled WGS sequence"/>
</dbReference>
<comment type="caution">
    <text evidence="2">The sequence shown here is derived from an EMBL/GenBank/DDBJ whole genome shotgun (WGS) entry which is preliminary data.</text>
</comment>
<gene>
    <name evidence="2" type="ORF">RS030_111956</name>
</gene>
<sequence length="167" mass="19801">MDDSTIHIPIINVWNKQMERIRLFIKQNLNLEVEDVNRKFQTLQKEMLDEIKGLLYINYKDRIADHISDDNPKMTRLMSENKLLLNQLKELSKEIIQKSEKLNEKNSVIENYQKEIRRLELEQTVNKIQENMDKDQTQGHISKLENQIATLNQKLCIIKDALNSSSH</sequence>
<dbReference type="AlphaFoldDB" id="A0AAV9Y3A2"/>
<accession>A0AAV9Y3A2</accession>
<reference evidence="2 3" key="1">
    <citation type="submission" date="2023-10" db="EMBL/GenBank/DDBJ databases">
        <title>Comparative genomics analysis reveals potential genetic determinants of host preference in Cryptosporidium xiaoi.</title>
        <authorList>
            <person name="Xiao L."/>
            <person name="Li J."/>
        </authorList>
    </citation>
    <scope>NUCLEOTIDE SEQUENCE [LARGE SCALE GENOMIC DNA]</scope>
    <source>
        <strain evidence="2 3">52996</strain>
    </source>
</reference>
<name>A0AAV9Y3A2_9CRYT</name>
<keyword evidence="1" id="KW-0175">Coiled coil</keyword>
<evidence type="ECO:0000256" key="1">
    <source>
        <dbReference type="SAM" id="Coils"/>
    </source>
</evidence>
<organism evidence="2 3">
    <name type="scientific">Cryptosporidium xiaoi</name>
    <dbReference type="NCBI Taxonomy" id="659607"/>
    <lineage>
        <taxon>Eukaryota</taxon>
        <taxon>Sar</taxon>
        <taxon>Alveolata</taxon>
        <taxon>Apicomplexa</taxon>
        <taxon>Conoidasida</taxon>
        <taxon>Coccidia</taxon>
        <taxon>Eucoccidiorida</taxon>
        <taxon>Eimeriorina</taxon>
        <taxon>Cryptosporidiidae</taxon>
        <taxon>Cryptosporidium</taxon>
    </lineage>
</organism>
<evidence type="ECO:0000313" key="3">
    <source>
        <dbReference type="Proteomes" id="UP001311799"/>
    </source>
</evidence>
<proteinExistence type="predicted"/>